<name>A0A9K3GIH8_9EUKA</name>
<evidence type="ECO:0000313" key="3">
    <source>
        <dbReference type="Proteomes" id="UP000265618"/>
    </source>
</evidence>
<proteinExistence type="predicted"/>
<gene>
    <name evidence="2" type="ORF">KIPB_005392</name>
</gene>
<feature type="region of interest" description="Disordered" evidence="1">
    <location>
        <begin position="911"/>
        <end position="969"/>
    </location>
</feature>
<feature type="compositionally biased region" description="Basic and acidic residues" evidence="1">
    <location>
        <begin position="932"/>
        <end position="957"/>
    </location>
</feature>
<accession>A0A9K3GIH8</accession>
<reference evidence="2 3" key="1">
    <citation type="journal article" date="2018" name="PLoS ONE">
        <title>The draft genome of Kipferlia bialata reveals reductive genome evolution in fornicate parasites.</title>
        <authorList>
            <person name="Tanifuji G."/>
            <person name="Takabayashi S."/>
            <person name="Kume K."/>
            <person name="Takagi M."/>
            <person name="Nakayama T."/>
            <person name="Kamikawa R."/>
            <person name="Inagaki Y."/>
            <person name="Hashimoto T."/>
        </authorList>
    </citation>
    <scope>NUCLEOTIDE SEQUENCE [LARGE SCALE GENOMIC DNA]</scope>
    <source>
        <strain evidence="2">NY0173</strain>
    </source>
</reference>
<dbReference type="AlphaFoldDB" id="A0A9K3GIH8"/>
<dbReference type="EMBL" id="BDIP01001257">
    <property type="protein sequence ID" value="GIQ83982.1"/>
    <property type="molecule type" value="Genomic_DNA"/>
</dbReference>
<comment type="caution">
    <text evidence="2">The sequence shown here is derived from an EMBL/GenBank/DDBJ whole genome shotgun (WGS) entry which is preliminary data.</text>
</comment>
<protein>
    <submittedName>
        <fullName evidence="2">Uncharacterized protein</fullName>
    </submittedName>
</protein>
<evidence type="ECO:0000313" key="2">
    <source>
        <dbReference type="EMBL" id="GIQ83982.1"/>
    </source>
</evidence>
<organism evidence="2 3">
    <name type="scientific">Kipferlia bialata</name>
    <dbReference type="NCBI Taxonomy" id="797122"/>
    <lineage>
        <taxon>Eukaryota</taxon>
        <taxon>Metamonada</taxon>
        <taxon>Carpediemonas-like organisms</taxon>
        <taxon>Kipferlia</taxon>
    </lineage>
</organism>
<keyword evidence="3" id="KW-1185">Reference proteome</keyword>
<evidence type="ECO:0000256" key="1">
    <source>
        <dbReference type="SAM" id="MobiDB-lite"/>
    </source>
</evidence>
<dbReference type="Proteomes" id="UP000265618">
    <property type="component" value="Unassembled WGS sequence"/>
</dbReference>
<sequence>MPSDTPGLYQWLLILNGQHWHKFVIFNNALFEFKTALFEFKGHGFGVFPPSGFQPPYADAGSDPRTQLQVRDPNPALFKRVTRQYADEIDPAGYEYEPEPPIRWHAYAPPPHGLDEQGVDDMLSYLSAQDDMMAEERALDLLNDGGEGERRGETPLSKREALAYTSLETLMGDRLRHMPQCATRPVLMDLADPAFKCLDASLESLDANPDVNVCFYHFIAHPHDTTCHTKRFFRRALRATPLTTAFQKGLVPLVPQGAQWCMEGGEGEREYAVKEEVPMCGVSVLSQSEGEREREEGWGTGCAPIQTEMGDVRGWRAMESLLFHNVRESHQFMEPRAHVVCPISVSLDGQDVVDTIPNSMSQGEGERERVETDMDRAIRRGQRAQERLKLTGDVLTPSVVSELETLFTQPAAGACIALSVAIYALYVCAHRCLAPYSHGHRVCWWWKRRGCGLVRSKTPHHHLPRRPSGHRGPTHFALTNPLPTQILADVARHELKVKQTEFDDVMVRYAGGASSKRTFYYKHHIEYGRGLIPHAPDTLDKGYSLNPETLDREGERESVVSLYDKPLRGAGRRGRWFKEDWPVEREQARERRRIKRYHAHTLRVLARIHPSAEGERGQDMPIKEDLLAAEPLISKGIRVERVCAPEGTKRGREREVQRAYLVARGGRETKYTTVGRGGKRPAAKTSSPITSVTVKAVVDHTDMSAKRLPPIKYTRLNKRCTSCEGNMPQCQVAVPCCECRAKFHCMCLLSASEIGSMPTPSHKDILSVCAVPAPPKKRRPGPDPFPPEDRYYTFSETDLDMAPSLSLSLSLSQEGGVPTLEEREREREAMVQRIEALCAMVTRDGFRCSECSLKALEAMELDGIDLSDPDLDISLSLDGLDVDGLGCDAPYEGIGETDDASPVIGEAERIVGEGDSPGVGVLSPTTSVSEGEGEREREGEGEREGDVVMATQDREGEASEETYVTLSLS</sequence>